<comment type="caution">
    <text evidence="1">The sequence shown here is derived from an EMBL/GenBank/DDBJ whole genome shotgun (WGS) entry which is preliminary data.</text>
</comment>
<evidence type="ECO:0000313" key="1">
    <source>
        <dbReference type="EMBL" id="KAF6227002.1"/>
    </source>
</evidence>
<organism evidence="1 2">
    <name type="scientific">Letharia lupina</name>
    <dbReference type="NCBI Taxonomy" id="560253"/>
    <lineage>
        <taxon>Eukaryota</taxon>
        <taxon>Fungi</taxon>
        <taxon>Dikarya</taxon>
        <taxon>Ascomycota</taxon>
        <taxon>Pezizomycotina</taxon>
        <taxon>Lecanoromycetes</taxon>
        <taxon>OSLEUM clade</taxon>
        <taxon>Lecanoromycetidae</taxon>
        <taxon>Lecanorales</taxon>
        <taxon>Lecanorineae</taxon>
        <taxon>Parmeliaceae</taxon>
        <taxon>Letharia</taxon>
    </lineage>
</organism>
<dbReference type="Proteomes" id="UP000593566">
    <property type="component" value="Unassembled WGS sequence"/>
</dbReference>
<dbReference type="GeneID" id="59336839"/>
<reference evidence="1 2" key="1">
    <citation type="journal article" date="2020" name="Genomics">
        <title>Complete, high-quality genomes from long-read metagenomic sequencing of two wolf lichen thalli reveals enigmatic genome architecture.</title>
        <authorList>
            <person name="McKenzie S.K."/>
            <person name="Walston R.F."/>
            <person name="Allen J.L."/>
        </authorList>
    </citation>
    <scope>NUCLEOTIDE SEQUENCE [LARGE SCALE GENOMIC DNA]</scope>
    <source>
        <strain evidence="1">WasteWater1</strain>
    </source>
</reference>
<dbReference type="RefSeq" id="XP_037155310.1">
    <property type="nucleotide sequence ID" value="XM_037299309.1"/>
</dbReference>
<sequence>MYALGYQYDIKNLEKEALERFEPAMKGKEGKGDEFTAVLGVVSTTYETTPDSDRGLRDVVVAFGAKHLEDIKDLLEGDNHGSDSKVHDSKKKKVYRKICQRGRCPNMDKWKYDRVRCECGKYQHLTPDEMVNASL</sequence>
<dbReference type="AlphaFoldDB" id="A0A8H6FFV7"/>
<evidence type="ECO:0000313" key="2">
    <source>
        <dbReference type="Proteomes" id="UP000593566"/>
    </source>
</evidence>
<keyword evidence="2" id="KW-1185">Reference proteome</keyword>
<protein>
    <submittedName>
        <fullName evidence="1">Uncharacterized protein</fullName>
    </submittedName>
</protein>
<name>A0A8H6FFV7_9LECA</name>
<dbReference type="EMBL" id="JACCJB010000005">
    <property type="protein sequence ID" value="KAF6227002.1"/>
    <property type="molecule type" value="Genomic_DNA"/>
</dbReference>
<accession>A0A8H6FFV7</accession>
<gene>
    <name evidence="1" type="ORF">HO133_008443</name>
</gene>
<proteinExistence type="predicted"/>